<dbReference type="STRING" id="981085.W9RT47"/>
<keyword evidence="3" id="KW-0158">Chromosome</keyword>
<evidence type="ECO:0000256" key="5">
    <source>
        <dbReference type="ARBA" id="ARBA00022723"/>
    </source>
</evidence>
<dbReference type="AlphaFoldDB" id="W9RT47"/>
<dbReference type="SMART" id="SM00317">
    <property type="entry name" value="SET"/>
    <property type="match status" value="1"/>
</dbReference>
<dbReference type="InterPro" id="IPR001214">
    <property type="entry name" value="SET_dom"/>
</dbReference>
<comment type="subcellular location">
    <subcellularLocation>
        <location evidence="2">Chromosome</location>
    </subcellularLocation>
    <subcellularLocation>
        <location evidence="1">Nucleus</location>
    </subcellularLocation>
</comment>
<dbReference type="InterPro" id="IPR018848">
    <property type="entry name" value="WIYLD_domain"/>
</dbReference>
<dbReference type="Pfam" id="PF10440">
    <property type="entry name" value="WIYLD"/>
    <property type="match status" value="1"/>
</dbReference>
<evidence type="ECO:0000259" key="9">
    <source>
        <dbReference type="PROSITE" id="PS50280"/>
    </source>
</evidence>
<evidence type="ECO:0000256" key="7">
    <source>
        <dbReference type="ARBA" id="ARBA00023242"/>
    </source>
</evidence>
<evidence type="ECO:0000313" key="12">
    <source>
        <dbReference type="Proteomes" id="UP000030645"/>
    </source>
</evidence>
<dbReference type="SMART" id="SM00468">
    <property type="entry name" value="PreSET"/>
    <property type="match status" value="1"/>
</dbReference>
<dbReference type="InterPro" id="IPR043017">
    <property type="entry name" value="WIYLD_dom_sf"/>
</dbReference>
<dbReference type="PANTHER" id="PTHR46450:SF24">
    <property type="entry name" value="HISTONE-LYSINE N-METHYLTRANSFERASE SUVR4"/>
    <property type="match status" value="1"/>
</dbReference>
<dbReference type="GO" id="GO:0005634">
    <property type="term" value="C:nucleus"/>
    <property type="evidence" value="ECO:0007669"/>
    <property type="project" value="UniProtKB-SubCell"/>
</dbReference>
<dbReference type="PANTHER" id="PTHR46450">
    <property type="entry name" value="INACTIVE HISTONE-LYSINE N-METHYLTRANSFERASE SUVR1-RELATED"/>
    <property type="match status" value="1"/>
</dbReference>
<dbReference type="Gene3D" id="1.10.8.850">
    <property type="entry name" value="Histone-lysine N methyltransferase , C-terminal domain-like"/>
    <property type="match status" value="1"/>
</dbReference>
<dbReference type="InterPro" id="IPR046341">
    <property type="entry name" value="SET_dom_sf"/>
</dbReference>
<feature type="compositionally biased region" description="Basic and acidic residues" evidence="8">
    <location>
        <begin position="139"/>
        <end position="148"/>
    </location>
</feature>
<dbReference type="GO" id="GO:0005694">
    <property type="term" value="C:chromosome"/>
    <property type="evidence" value="ECO:0007669"/>
    <property type="project" value="UniProtKB-SubCell"/>
</dbReference>
<keyword evidence="6" id="KW-0862">Zinc</keyword>
<feature type="region of interest" description="Disordered" evidence="8">
    <location>
        <begin position="60"/>
        <end position="164"/>
    </location>
</feature>
<reference evidence="12" key="1">
    <citation type="submission" date="2013-01" db="EMBL/GenBank/DDBJ databases">
        <title>Draft Genome Sequence of a Mulberry Tree, Morus notabilis C.K. Schneid.</title>
        <authorList>
            <person name="He N."/>
            <person name="Zhao S."/>
        </authorList>
    </citation>
    <scope>NUCLEOTIDE SEQUENCE</scope>
</reference>
<dbReference type="PROSITE" id="PS50280">
    <property type="entry name" value="SET"/>
    <property type="match status" value="1"/>
</dbReference>
<feature type="region of interest" description="Disordered" evidence="8">
    <location>
        <begin position="195"/>
        <end position="216"/>
    </location>
</feature>
<feature type="domain" description="SET" evidence="9">
    <location>
        <begin position="524"/>
        <end position="657"/>
    </location>
</feature>
<evidence type="ECO:0000256" key="3">
    <source>
        <dbReference type="ARBA" id="ARBA00022454"/>
    </source>
</evidence>
<dbReference type="SUPFAM" id="SSF82199">
    <property type="entry name" value="SET domain"/>
    <property type="match status" value="1"/>
</dbReference>
<dbReference type="GO" id="GO:0032259">
    <property type="term" value="P:methylation"/>
    <property type="evidence" value="ECO:0007669"/>
    <property type="project" value="UniProtKB-KW"/>
</dbReference>
<organism evidence="11 12">
    <name type="scientific">Morus notabilis</name>
    <dbReference type="NCBI Taxonomy" id="981085"/>
    <lineage>
        <taxon>Eukaryota</taxon>
        <taxon>Viridiplantae</taxon>
        <taxon>Streptophyta</taxon>
        <taxon>Embryophyta</taxon>
        <taxon>Tracheophyta</taxon>
        <taxon>Spermatophyta</taxon>
        <taxon>Magnoliopsida</taxon>
        <taxon>eudicotyledons</taxon>
        <taxon>Gunneridae</taxon>
        <taxon>Pentapetalae</taxon>
        <taxon>rosids</taxon>
        <taxon>fabids</taxon>
        <taxon>Rosales</taxon>
        <taxon>Moraceae</taxon>
        <taxon>Moreae</taxon>
        <taxon>Morus</taxon>
    </lineage>
</organism>
<dbReference type="EMBL" id="KE345062">
    <property type="protein sequence ID" value="EXB93150.1"/>
    <property type="molecule type" value="Genomic_DNA"/>
</dbReference>
<dbReference type="Pfam" id="PF00856">
    <property type="entry name" value="SET"/>
    <property type="match status" value="1"/>
</dbReference>
<protein>
    <submittedName>
        <fullName evidence="11">Histone-lysine N-methyltransferase</fullName>
    </submittedName>
</protein>
<evidence type="ECO:0000256" key="2">
    <source>
        <dbReference type="ARBA" id="ARBA00004286"/>
    </source>
</evidence>
<dbReference type="eggNOG" id="KOG1082">
    <property type="taxonomic scope" value="Eukaryota"/>
</dbReference>
<dbReference type="InterPro" id="IPR025776">
    <property type="entry name" value="SUVR4/1/2"/>
</dbReference>
<dbReference type="GO" id="GO:0042054">
    <property type="term" value="F:histone methyltransferase activity"/>
    <property type="evidence" value="ECO:0007669"/>
    <property type="project" value="InterPro"/>
</dbReference>
<feature type="domain" description="Pre-SET" evidence="10">
    <location>
        <begin position="422"/>
        <end position="521"/>
    </location>
</feature>
<keyword evidence="4 11" id="KW-0808">Transferase</keyword>
<keyword evidence="7" id="KW-0539">Nucleus</keyword>
<evidence type="ECO:0000256" key="6">
    <source>
        <dbReference type="ARBA" id="ARBA00022833"/>
    </source>
</evidence>
<dbReference type="InterPro" id="IPR007728">
    <property type="entry name" value="Pre-SET_dom"/>
</dbReference>
<feature type="compositionally biased region" description="Basic and acidic residues" evidence="8">
    <location>
        <begin position="60"/>
        <end position="77"/>
    </location>
</feature>
<accession>W9RT47</accession>
<keyword evidence="5" id="KW-0479">Metal-binding</keyword>
<evidence type="ECO:0000259" key="10">
    <source>
        <dbReference type="PROSITE" id="PS50867"/>
    </source>
</evidence>
<keyword evidence="12" id="KW-1185">Reference proteome</keyword>
<evidence type="ECO:0000256" key="8">
    <source>
        <dbReference type="SAM" id="MobiDB-lite"/>
    </source>
</evidence>
<evidence type="ECO:0000256" key="1">
    <source>
        <dbReference type="ARBA" id="ARBA00004123"/>
    </source>
</evidence>
<gene>
    <name evidence="11" type="ORF">L484_024488</name>
</gene>
<evidence type="ECO:0000313" key="11">
    <source>
        <dbReference type="EMBL" id="EXB93150.1"/>
    </source>
</evidence>
<dbReference type="PROSITE" id="PS51580">
    <property type="entry name" value="SAM_MT43_3"/>
    <property type="match status" value="1"/>
</dbReference>
<proteinExistence type="predicted"/>
<name>W9RT47_9ROSA</name>
<dbReference type="CDD" id="cd10538">
    <property type="entry name" value="SET_SETDB-like"/>
    <property type="match status" value="1"/>
</dbReference>
<dbReference type="Gene3D" id="2.170.270.10">
    <property type="entry name" value="SET domain"/>
    <property type="match status" value="1"/>
</dbReference>
<dbReference type="PROSITE" id="PS50867">
    <property type="entry name" value="PRE_SET"/>
    <property type="match status" value="1"/>
</dbReference>
<sequence>MVDDPVTKALNVTRALGIPDEEVKPILKNLLRVYDKNWTLIEEGNYRTLLDAYFDHKETMGKEDKSRRYEGHDESGRPVKRQNLAGKEVRASPTLADPSEESDSEVRVLPLTTPRQGIMKSSKPCSSGSRLESKALVLRGDKKTKSLRELPAGPMNEPSVPSEVHKKGLTKLSSSEKQVNDLALSKKPVLAVHPVSPGLSKSLTSKKSKDDSSASNHSRIIKTTLNIASSSMGEVKILLDWDSALGQPNFQKPKFGEVLKFVENKYVRSYNIVGDQFSVKKLLKDLCESYLKMGTNSTDRSFAINHPSEVIKETGDGHALHVAEQKKRPLNIGFGATGIKGKGSSSSEYTDSHTVTYDEKRPFNFLNDITKGTEKVKISLVDDIGNETLPKFNYIPQNVIYQNANINISLARIVDDDCCSSCSGDCLSSSITCACACETGGEFAYTPQGLLKEDFLRACMAIKYEPQQDHFVYCKDCPLEKAKNDGSPEQCKGHLIRKFIKECWRKCGCDMQCGNRVVQRGISCKLQVFLTRERKGWGLRPLEALPKGTFVCEYVGEVLTNTELYDRNMGISKERHTYPVTLDADWSSEGILRDEEALCLDATFNGNVARFINHRCFDANLVDIPVEVETPDRHYYHLAFFTAREVAALEELTWDYGIDFDDIDHPIEAFSCSCGSEMCRDKKTKKYDGKNACLKSPSFATPGSNLHILTKEFQPKSGGQVNPTS</sequence>
<dbReference type="FunFam" id="2.170.270.10:FF:000046">
    <property type="entry name" value="SET-domain containing protein lysine methyltransferase family protein"/>
    <property type="match status" value="1"/>
</dbReference>
<dbReference type="GO" id="GO:0008270">
    <property type="term" value="F:zinc ion binding"/>
    <property type="evidence" value="ECO:0007669"/>
    <property type="project" value="InterPro"/>
</dbReference>
<evidence type="ECO:0000256" key="4">
    <source>
        <dbReference type="ARBA" id="ARBA00022679"/>
    </source>
</evidence>
<keyword evidence="11" id="KW-0489">Methyltransferase</keyword>
<dbReference type="Proteomes" id="UP000030645">
    <property type="component" value="Unassembled WGS sequence"/>
</dbReference>